<keyword evidence="3" id="KW-1185">Reference proteome</keyword>
<organism evidence="2 3">
    <name type="scientific">Parasponia andersonii</name>
    <name type="common">Sponia andersonii</name>
    <dbReference type="NCBI Taxonomy" id="3476"/>
    <lineage>
        <taxon>Eukaryota</taxon>
        <taxon>Viridiplantae</taxon>
        <taxon>Streptophyta</taxon>
        <taxon>Embryophyta</taxon>
        <taxon>Tracheophyta</taxon>
        <taxon>Spermatophyta</taxon>
        <taxon>Magnoliopsida</taxon>
        <taxon>eudicotyledons</taxon>
        <taxon>Gunneridae</taxon>
        <taxon>Pentapetalae</taxon>
        <taxon>rosids</taxon>
        <taxon>fabids</taxon>
        <taxon>Rosales</taxon>
        <taxon>Cannabaceae</taxon>
        <taxon>Parasponia</taxon>
    </lineage>
</organism>
<gene>
    <name evidence="2" type="ORF">PanWU01x14_293420</name>
</gene>
<protein>
    <submittedName>
        <fullName evidence="2">Uncharacterized protein</fullName>
    </submittedName>
</protein>
<name>A0A2P5AWL5_PARAD</name>
<dbReference type="Proteomes" id="UP000237105">
    <property type="component" value="Unassembled WGS sequence"/>
</dbReference>
<dbReference type="EMBL" id="JXTB01000428">
    <property type="protein sequence ID" value="PON40952.1"/>
    <property type="molecule type" value="Genomic_DNA"/>
</dbReference>
<evidence type="ECO:0000256" key="1">
    <source>
        <dbReference type="SAM" id="MobiDB-lite"/>
    </source>
</evidence>
<proteinExistence type="predicted"/>
<evidence type="ECO:0000313" key="3">
    <source>
        <dbReference type="Proteomes" id="UP000237105"/>
    </source>
</evidence>
<feature type="region of interest" description="Disordered" evidence="1">
    <location>
        <begin position="89"/>
        <end position="114"/>
    </location>
</feature>
<feature type="compositionally biased region" description="Polar residues" evidence="1">
    <location>
        <begin position="92"/>
        <end position="106"/>
    </location>
</feature>
<reference evidence="3" key="1">
    <citation type="submission" date="2016-06" db="EMBL/GenBank/DDBJ databases">
        <title>Parallel loss of symbiosis genes in relatives of nitrogen-fixing non-legume Parasponia.</title>
        <authorList>
            <person name="Van Velzen R."/>
            <person name="Holmer R."/>
            <person name="Bu F."/>
            <person name="Rutten L."/>
            <person name="Van Zeijl A."/>
            <person name="Liu W."/>
            <person name="Santuari L."/>
            <person name="Cao Q."/>
            <person name="Sharma T."/>
            <person name="Shen D."/>
            <person name="Roswanjaya Y."/>
            <person name="Wardhani T."/>
            <person name="Kalhor M.S."/>
            <person name="Jansen J."/>
            <person name="Van den Hoogen J."/>
            <person name="Gungor B."/>
            <person name="Hartog M."/>
            <person name="Hontelez J."/>
            <person name="Verver J."/>
            <person name="Yang W.-C."/>
            <person name="Schijlen E."/>
            <person name="Repin R."/>
            <person name="Schilthuizen M."/>
            <person name="Schranz E."/>
            <person name="Heidstra R."/>
            <person name="Miyata K."/>
            <person name="Fedorova E."/>
            <person name="Kohlen W."/>
            <person name="Bisseling T."/>
            <person name="Smit S."/>
            <person name="Geurts R."/>
        </authorList>
    </citation>
    <scope>NUCLEOTIDE SEQUENCE [LARGE SCALE GENOMIC DNA]</scope>
    <source>
        <strain evidence="3">cv. WU1-14</strain>
    </source>
</reference>
<dbReference type="AlphaFoldDB" id="A0A2P5AWL5"/>
<sequence length="241" mass="26846">MRLHGRQASLEGGTRQPILLESYFWEYTRHRITHESQASIMGFLQCGAAAPLTAITHSSQLFRLLGRSFGLESVDSLFRDGQFDTKIDVGQSGKSYSQPYHNNQRSKVNEPRPSSLALPLSPELPHRTAVIVVVASVLPKSRLDIVALKSSSTPEYHFGGIVVVIWLGSAKPRYHYKLMSLGQRATPHQRGLVNDQKPTGFARTRAPRPTSIFVTSGEWSLISSSPTTSRWLLIEIHLSQD</sequence>
<evidence type="ECO:0000313" key="2">
    <source>
        <dbReference type="EMBL" id="PON40952.1"/>
    </source>
</evidence>
<comment type="caution">
    <text evidence="2">The sequence shown here is derived from an EMBL/GenBank/DDBJ whole genome shotgun (WGS) entry which is preliminary data.</text>
</comment>
<accession>A0A2P5AWL5</accession>